<organism evidence="1 2">
    <name type="scientific">Echinococcus granulosus</name>
    <name type="common">Hydatid tapeworm</name>
    <dbReference type="NCBI Taxonomy" id="6210"/>
    <lineage>
        <taxon>Eukaryota</taxon>
        <taxon>Metazoa</taxon>
        <taxon>Spiralia</taxon>
        <taxon>Lophotrochozoa</taxon>
        <taxon>Platyhelminthes</taxon>
        <taxon>Cestoda</taxon>
        <taxon>Eucestoda</taxon>
        <taxon>Cyclophyllidea</taxon>
        <taxon>Taeniidae</taxon>
        <taxon>Echinococcus</taxon>
        <taxon>Echinococcus granulosus group</taxon>
    </lineage>
</organism>
<keyword evidence="2" id="KW-1185">Reference proteome</keyword>
<dbReference type="KEGG" id="egl:EGR_02496"/>
<accession>W6UMD4</accession>
<proteinExistence type="predicted"/>
<dbReference type="RefSeq" id="XP_024353896.1">
    <property type="nucleotide sequence ID" value="XM_024491745.1"/>
</dbReference>
<dbReference type="CTD" id="36338211"/>
<dbReference type="EMBL" id="APAU02000011">
    <property type="protein sequence ID" value="EUB62700.1"/>
    <property type="molecule type" value="Genomic_DNA"/>
</dbReference>
<dbReference type="Proteomes" id="UP000019149">
    <property type="component" value="Unassembled WGS sequence"/>
</dbReference>
<gene>
    <name evidence="1" type="ORF">EGR_02496</name>
</gene>
<sequence length="409" mass="46973">MLISSLPVEWTKQNSSQVDPINRNYICPFMSNLVELSKIGIFIDFIKGQSRIYRVVTFFRTKIHLVQSKVFILWEICHTFEGATNLSDKLKEPRIKSQTNALIWTLTRATGPFCVFLTVCLHAHGHIHSQMYPASVNSHQEFCRNQMAVIPLCLVHFKKLLWILNDEREVINRNILVCVVLRFAFRKRKGPSQARELGLKCQSSQGVFDRPLRAFIKQINQIKMSGFQSCNQTDKNPVSASTEIFKIEVVISSLDYIANHCQKIHPFLQFWRSESDAKSFACWQRHGTEKVGPLINFCRKSRIVSSLVVALQPCNYRGNYDGFSFDYVVTTKMFTDFAFTERGNLMELLLKTYFLSGSAAIVRSLKSEFIFRICASPNNTTSSKMHLFTLQLHNIAIINTVGILHIHMT</sequence>
<evidence type="ECO:0000313" key="1">
    <source>
        <dbReference type="EMBL" id="EUB62700.1"/>
    </source>
</evidence>
<name>W6UMD4_ECHGR</name>
<evidence type="ECO:0000313" key="2">
    <source>
        <dbReference type="Proteomes" id="UP000019149"/>
    </source>
</evidence>
<comment type="caution">
    <text evidence="1">The sequence shown here is derived from an EMBL/GenBank/DDBJ whole genome shotgun (WGS) entry which is preliminary data.</text>
</comment>
<reference evidence="1 2" key="1">
    <citation type="journal article" date="2013" name="Nat. Genet.">
        <title>The genome of the hydatid tapeworm Echinococcus granulosus.</title>
        <authorList>
            <person name="Zheng H."/>
            <person name="Zhang W."/>
            <person name="Zhang L."/>
            <person name="Zhang Z."/>
            <person name="Li J."/>
            <person name="Lu G."/>
            <person name="Zhu Y."/>
            <person name="Wang Y."/>
            <person name="Huang Y."/>
            <person name="Liu J."/>
            <person name="Kang H."/>
            <person name="Chen J."/>
            <person name="Wang L."/>
            <person name="Chen A."/>
            <person name="Yu S."/>
            <person name="Gao Z."/>
            <person name="Jin L."/>
            <person name="Gu W."/>
            <person name="Wang Z."/>
            <person name="Zhao L."/>
            <person name="Shi B."/>
            <person name="Wen H."/>
            <person name="Lin R."/>
            <person name="Jones M.K."/>
            <person name="Brejova B."/>
            <person name="Vinar T."/>
            <person name="Zhao G."/>
            <person name="McManus D.P."/>
            <person name="Chen Z."/>
            <person name="Zhou Y."/>
            <person name="Wang S."/>
        </authorList>
    </citation>
    <scope>NUCLEOTIDE SEQUENCE [LARGE SCALE GENOMIC DNA]</scope>
</reference>
<dbReference type="AlphaFoldDB" id="W6UMD4"/>
<dbReference type="GeneID" id="36338211"/>
<protein>
    <submittedName>
        <fullName evidence="1">Uncharacterized protein</fullName>
    </submittedName>
</protein>